<evidence type="ECO:0000313" key="2">
    <source>
        <dbReference type="Proteomes" id="UP000035740"/>
    </source>
</evidence>
<reference evidence="1 2" key="1">
    <citation type="journal article" date="2014" name="Nature">
        <title>The genome of the recently domesticated crop plant sugar beet (Beta vulgaris).</title>
        <authorList>
            <person name="Dohm J.C."/>
            <person name="Minoche A.E."/>
            <person name="Holtgrawe D."/>
            <person name="Capella-Gutierrez S."/>
            <person name="Zakrzewski F."/>
            <person name="Tafer H."/>
            <person name="Rupp O."/>
            <person name="Sorensen T.R."/>
            <person name="Stracke R."/>
            <person name="Reinhardt R."/>
            <person name="Goesmann A."/>
            <person name="Kraft T."/>
            <person name="Schulz B."/>
            <person name="Stadler P.F."/>
            <person name="Schmidt T."/>
            <person name="Gabaldon T."/>
            <person name="Lehrach H."/>
            <person name="Weisshaar B."/>
            <person name="Himmelbauer H."/>
        </authorList>
    </citation>
    <scope>NUCLEOTIDE SEQUENCE [LARGE SCALE GENOMIC DNA]</scope>
    <source>
        <tissue evidence="1">Taproot</tissue>
    </source>
</reference>
<organism evidence="1 2">
    <name type="scientific">Beta vulgaris subsp. vulgaris</name>
    <name type="common">Beet</name>
    <dbReference type="NCBI Taxonomy" id="3555"/>
    <lineage>
        <taxon>Eukaryota</taxon>
        <taxon>Viridiplantae</taxon>
        <taxon>Streptophyta</taxon>
        <taxon>Embryophyta</taxon>
        <taxon>Tracheophyta</taxon>
        <taxon>Spermatophyta</taxon>
        <taxon>Magnoliopsida</taxon>
        <taxon>eudicotyledons</taxon>
        <taxon>Gunneridae</taxon>
        <taxon>Pentapetalae</taxon>
        <taxon>Caryophyllales</taxon>
        <taxon>Chenopodiaceae</taxon>
        <taxon>Betoideae</taxon>
        <taxon>Beta</taxon>
    </lineage>
</organism>
<name>A0A0J7YLP4_BETVV</name>
<protein>
    <submittedName>
        <fullName evidence="1">Uncharacterized protein</fullName>
    </submittedName>
</protein>
<dbReference type="EMBL" id="KQ128599">
    <property type="protein sequence ID" value="KMS64557.1"/>
    <property type="molecule type" value="Genomic_DNA"/>
</dbReference>
<dbReference type="Gramene" id="KMS64557">
    <property type="protein sequence ID" value="KMS64557"/>
    <property type="gene ID" value="BVRB_019080"/>
</dbReference>
<keyword evidence="2" id="KW-1185">Reference proteome</keyword>
<dbReference type="Proteomes" id="UP000035740">
    <property type="component" value="Unassembled WGS sequence"/>
</dbReference>
<accession>A0A0J7YLP4</accession>
<proteinExistence type="predicted"/>
<gene>
    <name evidence="1" type="ORF">BVRB_019080</name>
</gene>
<evidence type="ECO:0000313" key="1">
    <source>
        <dbReference type="EMBL" id="KMS64557.1"/>
    </source>
</evidence>
<dbReference type="AlphaFoldDB" id="A0A0J7YLP4"/>
<sequence>MQQPSFSRVLSVLRVMLTVLLIVCGRSRGLNVDSSQ</sequence>